<feature type="compositionally biased region" description="Basic and acidic residues" evidence="1">
    <location>
        <begin position="57"/>
        <end position="74"/>
    </location>
</feature>
<dbReference type="RefSeq" id="XP_018710534.1">
    <property type="nucleotide sequence ID" value="XM_018857863.1"/>
</dbReference>
<name>A0A1A0H7D5_9ASCO</name>
<feature type="region of interest" description="Disordered" evidence="1">
    <location>
        <begin position="37"/>
        <end position="74"/>
    </location>
</feature>
<evidence type="ECO:0000313" key="2">
    <source>
        <dbReference type="EMBL" id="OBA20009.1"/>
    </source>
</evidence>
<protein>
    <submittedName>
        <fullName evidence="2">Uncharacterized protein</fullName>
    </submittedName>
</protein>
<dbReference type="EMBL" id="LXTC01000005">
    <property type="protein sequence ID" value="OBA20009.1"/>
    <property type="molecule type" value="Genomic_DNA"/>
</dbReference>
<evidence type="ECO:0000313" key="3">
    <source>
        <dbReference type="Proteomes" id="UP000092555"/>
    </source>
</evidence>
<comment type="caution">
    <text evidence="2">The sequence shown here is derived from an EMBL/GenBank/DDBJ whole genome shotgun (WGS) entry which is preliminary data.</text>
</comment>
<keyword evidence="3" id="KW-1185">Reference proteome</keyword>
<evidence type="ECO:0000256" key="1">
    <source>
        <dbReference type="SAM" id="MobiDB-lite"/>
    </source>
</evidence>
<proteinExistence type="predicted"/>
<gene>
    <name evidence="2" type="ORF">METBIDRAFT_45032</name>
</gene>
<dbReference type="OrthoDB" id="4082192at2759"/>
<reference evidence="2 3" key="1">
    <citation type="submission" date="2016-05" db="EMBL/GenBank/DDBJ databases">
        <title>Comparative genomics of biotechnologically important yeasts.</title>
        <authorList>
            <consortium name="DOE Joint Genome Institute"/>
            <person name="Riley R."/>
            <person name="Haridas S."/>
            <person name="Wolfe K.H."/>
            <person name="Lopes M.R."/>
            <person name="Hittinger C.T."/>
            <person name="Goker M."/>
            <person name="Salamov A."/>
            <person name="Wisecaver J."/>
            <person name="Long T.M."/>
            <person name="Aerts A.L."/>
            <person name="Barry K."/>
            <person name="Choi C."/>
            <person name="Clum A."/>
            <person name="Coughlan A.Y."/>
            <person name="Deshpande S."/>
            <person name="Douglass A.P."/>
            <person name="Hanson S.J."/>
            <person name="Klenk H.-P."/>
            <person name="LaButti K."/>
            <person name="Lapidus A."/>
            <person name="Lindquist E."/>
            <person name="Lipzen A."/>
            <person name="Meier-kolthoff J.P."/>
            <person name="Ohm R.A."/>
            <person name="Otillar R.P."/>
            <person name="Pangilinan J."/>
            <person name="Peng Y."/>
            <person name="Rokas A."/>
            <person name="Rosa C.A."/>
            <person name="Scheuner C."/>
            <person name="Sibirny A.A."/>
            <person name="Slot J.C."/>
            <person name="Stielow J.B."/>
            <person name="Sun H."/>
            <person name="Kurtzman C.P."/>
            <person name="Blackwell M."/>
            <person name="Grigoriev I.V."/>
            <person name="Jeffries T.W."/>
        </authorList>
    </citation>
    <scope>NUCLEOTIDE SEQUENCE [LARGE SCALE GENOMIC DNA]</scope>
    <source>
        <strain evidence="2 3">NRRL YB-4993</strain>
    </source>
</reference>
<dbReference type="GeneID" id="30030839"/>
<accession>A0A1A0H7D5</accession>
<organism evidence="2 3">
    <name type="scientific">Metschnikowia bicuspidata var. bicuspidata NRRL YB-4993</name>
    <dbReference type="NCBI Taxonomy" id="869754"/>
    <lineage>
        <taxon>Eukaryota</taxon>
        <taxon>Fungi</taxon>
        <taxon>Dikarya</taxon>
        <taxon>Ascomycota</taxon>
        <taxon>Saccharomycotina</taxon>
        <taxon>Pichiomycetes</taxon>
        <taxon>Metschnikowiaceae</taxon>
        <taxon>Metschnikowia</taxon>
    </lineage>
</organism>
<dbReference type="AlphaFoldDB" id="A0A1A0H7D5"/>
<sequence length="74" mass="8288">MASDELKDNQEILLDMGGKKVPFSKINKPHNVVVGGANKPIPNLENFPSLEPWAQDQQDKKSDNEQEKPEKTDS</sequence>
<dbReference type="Proteomes" id="UP000092555">
    <property type="component" value="Unassembled WGS sequence"/>
</dbReference>